<dbReference type="SMART" id="SM00382">
    <property type="entry name" value="AAA"/>
    <property type="match status" value="2"/>
</dbReference>
<evidence type="ECO:0000259" key="9">
    <source>
        <dbReference type="PROSITE" id="PS50893"/>
    </source>
</evidence>
<dbReference type="GO" id="GO:0005524">
    <property type="term" value="F:ATP binding"/>
    <property type="evidence" value="ECO:0007669"/>
    <property type="project" value="UniProtKB-KW"/>
</dbReference>
<dbReference type="PROSITE" id="PS00211">
    <property type="entry name" value="ABC_TRANSPORTER_1"/>
    <property type="match status" value="1"/>
</dbReference>
<dbReference type="Gene3D" id="3.40.50.300">
    <property type="entry name" value="P-loop containing nucleotide triphosphate hydrolases"/>
    <property type="match status" value="2"/>
</dbReference>
<accession>A0A0A8EC18</accession>
<dbReference type="EMBL" id="CP007585">
    <property type="protein sequence ID" value="AJC49726.1"/>
    <property type="molecule type" value="Genomic_DNA"/>
</dbReference>
<evidence type="ECO:0000313" key="10">
    <source>
        <dbReference type="EMBL" id="AJC49726.1"/>
    </source>
</evidence>
<reference evidence="10 11" key="1">
    <citation type="journal article" date="2015" name="Genome Announc.">
        <title>Complete Genome Sequence of Mycoplasma flocculare Strain Ms42T (ATCC 27399T).</title>
        <authorList>
            <person name="Calcutt M.J."/>
            <person name="Foecking M.F."/>
            <person name="Heidari M.B."/>
            <person name="McIntosh M.A."/>
        </authorList>
    </citation>
    <scope>NUCLEOTIDE SEQUENCE [LARGE SCALE GENOMIC DNA]</scope>
    <source>
        <strain evidence="11">ATCC 27399</strain>
    </source>
</reference>
<evidence type="ECO:0000256" key="1">
    <source>
        <dbReference type="ARBA" id="ARBA00022448"/>
    </source>
</evidence>
<dbReference type="SUPFAM" id="SSF52540">
    <property type="entry name" value="P-loop containing nucleoside triphosphate hydrolases"/>
    <property type="match status" value="2"/>
</dbReference>
<evidence type="ECO:0000256" key="6">
    <source>
        <dbReference type="ARBA" id="ARBA00022840"/>
    </source>
</evidence>
<dbReference type="HOGENOM" id="CLU_000604_92_3_14"/>
<sequence length="527" mass="58722">MKNLKLIFYLWKDIKLKKNNILSLKKIKKVYGPVTALSDVSFKIPKGEVTSLVGENGAGKSTLLKILSGVIPVGQYKGDLIFEDKIMAFANTKASERVGIAIIHQELSISPYLSICENMYIGNYPTKFGKVNWNKMISECKKYLEMVGLDEDPTTIAGTISIAKQQMVEIAKALSKNAKLLILDEPTSSLNDENAFRLLDIMKNLKKQGITSIFVSHKLNEVKYVSDNIVVIRDGKFISQYNKNEEAIDENRLIQDIVGRPLKSKFPPRDPNRKIGKVIFEIKNIVIPHASIANYNVVKNASLDVKQDEIVGIYGLVGSGRTELMLSIFGQYYNKPSKGKVFYKGKEVKFTNTKQAIKAGIMYASEDRKNVGLIQIFSIQNNITSAALHLFSKLGILNKNKEIINAYQQKKDVNIKTKNISNNVESLSGGNQQKVVIAKALSTKFDLLIIDEPTKGIDVGSKYEIYKILLDLSLQGKAIIVISSEIEELLGITDRIFVMSQGVIKGQIKTSEANQEKIMQLSIGSVM</sequence>
<keyword evidence="4" id="KW-0677">Repeat</keyword>
<keyword evidence="7" id="KW-1278">Translocase</keyword>
<keyword evidence="3" id="KW-0762">Sugar transport</keyword>
<organism evidence="10 11">
    <name type="scientific">Mesomycoplasma flocculare ATCC 27399</name>
    <dbReference type="NCBI Taxonomy" id="743971"/>
    <lineage>
        <taxon>Bacteria</taxon>
        <taxon>Bacillati</taxon>
        <taxon>Mycoplasmatota</taxon>
        <taxon>Mycoplasmoidales</taxon>
        <taxon>Metamycoplasmataceae</taxon>
        <taxon>Mesomycoplasma</taxon>
    </lineage>
</organism>
<dbReference type="InterPro" id="IPR017871">
    <property type="entry name" value="ABC_transporter-like_CS"/>
</dbReference>
<dbReference type="InterPro" id="IPR050107">
    <property type="entry name" value="ABC_carbohydrate_import_ATPase"/>
</dbReference>
<keyword evidence="5" id="KW-0547">Nucleotide-binding</keyword>
<dbReference type="Pfam" id="PF00005">
    <property type="entry name" value="ABC_tran"/>
    <property type="match status" value="2"/>
</dbReference>
<keyword evidence="8" id="KW-0472">Membrane</keyword>
<evidence type="ECO:0000313" key="11">
    <source>
        <dbReference type="Proteomes" id="UP000031129"/>
    </source>
</evidence>
<name>A0A0A8EC18_MESFC</name>
<dbReference type="CDD" id="cd03216">
    <property type="entry name" value="ABC_Carb_Monos_I"/>
    <property type="match status" value="1"/>
</dbReference>
<evidence type="ECO:0000256" key="3">
    <source>
        <dbReference type="ARBA" id="ARBA00022597"/>
    </source>
</evidence>
<proteinExistence type="predicted"/>
<keyword evidence="2" id="KW-1003">Cell membrane</keyword>
<evidence type="ECO:0000256" key="2">
    <source>
        <dbReference type="ARBA" id="ARBA00022475"/>
    </source>
</evidence>
<dbReference type="KEGG" id="mfq:MYF_00865"/>
<dbReference type="PANTHER" id="PTHR43790:SF1">
    <property type="entry name" value="XYLOSE IMPORT ATP-BINDING PROTEIN XYLG"/>
    <property type="match status" value="1"/>
</dbReference>
<dbReference type="AlphaFoldDB" id="A0A0A8EC18"/>
<dbReference type="STRING" id="743971.MYF_00865"/>
<evidence type="ECO:0000256" key="4">
    <source>
        <dbReference type="ARBA" id="ARBA00022737"/>
    </source>
</evidence>
<evidence type="ECO:0000256" key="7">
    <source>
        <dbReference type="ARBA" id="ARBA00022967"/>
    </source>
</evidence>
<dbReference type="Proteomes" id="UP000031129">
    <property type="component" value="Chromosome"/>
</dbReference>
<keyword evidence="1" id="KW-0813">Transport</keyword>
<keyword evidence="6 10" id="KW-0067">ATP-binding</keyword>
<dbReference type="PANTHER" id="PTHR43790">
    <property type="entry name" value="CARBOHYDRATE TRANSPORT ATP-BINDING PROTEIN MG119-RELATED"/>
    <property type="match status" value="1"/>
</dbReference>
<evidence type="ECO:0000256" key="5">
    <source>
        <dbReference type="ARBA" id="ARBA00022741"/>
    </source>
</evidence>
<gene>
    <name evidence="10" type="ORF">MYF_00865</name>
</gene>
<protein>
    <submittedName>
        <fullName evidence="10">Sugar ABC transporter ATP-binding protein</fullName>
    </submittedName>
</protein>
<dbReference type="PROSITE" id="PS50893">
    <property type="entry name" value="ABC_TRANSPORTER_2"/>
    <property type="match status" value="2"/>
</dbReference>
<dbReference type="InterPro" id="IPR003593">
    <property type="entry name" value="AAA+_ATPase"/>
</dbReference>
<feature type="domain" description="ABC transporter" evidence="9">
    <location>
        <begin position="22"/>
        <end position="259"/>
    </location>
</feature>
<keyword evidence="11" id="KW-1185">Reference proteome</keyword>
<feature type="domain" description="ABC transporter" evidence="9">
    <location>
        <begin position="280"/>
        <end position="526"/>
    </location>
</feature>
<dbReference type="CDD" id="cd03215">
    <property type="entry name" value="ABC_Carb_Monos_II"/>
    <property type="match status" value="1"/>
</dbReference>
<dbReference type="GO" id="GO:0016887">
    <property type="term" value="F:ATP hydrolysis activity"/>
    <property type="evidence" value="ECO:0007669"/>
    <property type="project" value="InterPro"/>
</dbReference>
<dbReference type="InterPro" id="IPR027417">
    <property type="entry name" value="P-loop_NTPase"/>
</dbReference>
<evidence type="ECO:0000256" key="8">
    <source>
        <dbReference type="ARBA" id="ARBA00023136"/>
    </source>
</evidence>
<dbReference type="InterPro" id="IPR003439">
    <property type="entry name" value="ABC_transporter-like_ATP-bd"/>
</dbReference>